<dbReference type="OMA" id="GESEIDW"/>
<dbReference type="GeneTree" id="ENSGT01050000244855"/>
<dbReference type="InterPro" id="IPR043128">
    <property type="entry name" value="Rev_trsase/Diguanyl_cyclase"/>
</dbReference>
<sequence length="1557" mass="174436">MEFNLEDFVEQPTLNKLHTCTKDNLLAIADHFCVTLLKQAKKEVVKSELVTALTDKGVFPCETTVVAETSSAGRTDPTVQLRLKELDIEMRRLAIKEKELDYELQSRKIEADKQIRLKELDLKGPDFDVNKCVRLVPPFSEQDVDKYFTLFERVAETLKWPKTIWPLLLQSVFTGKAQDAYTSMSPESSLEYEKVKSAVLRAYELVPEAYRQKFRRLKKTDDLTYQEFGRNKEIMFDRWCRATSVADFVSLRNLILLEEFKNCLPDRIATYVNEQKASTVSDAAVLADEYVLTHRYNFERPHLSAERSAPVANPFVFPIKSHLQDEAKPPNKESADTKDRPICFYCKKRGHTISQCFALEKQNKSPKAVNLLKTEFSPKIQFGPKQPILVESNLDVYAPFLMKGTVSLSEQSSKIPVTILRDSAASQSVILEGVLPFSDTSSTNTKVLVRGFGMQYVGVPLHTVHLDSKLVKGPVVVGVSPQFPISGVSFILGNDLAGGKVLLNPEVTAVPLSGHSDDLSQRFPEVFTVCAVTRAMRAGQKRCLTGGNGEVEAADIFRAKSDCPDPAPLVPPPTPSTPVVTPEAPTVFSPAKDLSVKVEMSREQLIIDQKDDSSLALCFDAIVPAGEVEKLPTCYFLRDGVLVRKWMPRYASLQDDWGTLTQVVVPKPRRQEILVLAHDNPLAGHLGVNKTYDRILRCFFWPGLKRDVRQYCKTCHVCQVAGKPNQTIPPFPLYPIPVVTQPFERVIVDCVGPLPRTKAGNKFLLTIMCSATRFPEAVPLRKITTKTVVKALLKFFSMFGLPKIVQTDQGSNFMSRIFAQVLKQLDITHYYSSAYHPESQGAIERFHQTLKSMLRTYCIESNKDWDEGVHLLLFAAREVVQESLGFSPAELVFAHTVRGPLKLLQEKWLGGDEQKNLCDYVSDFRSRLHHACELAKENMSVAQTKMKTWFDVGAKSRSFNPGDKVLMLSPIHGSTLQASYSGPYLVREKVNDRDYIITTPEHRRKSRLCHINMLKPYLDRESVPVNTDEKVVVSLSSVEVINEAQGTGVLSGADSPEALVAPAVSDDEDITGPSAVMVQGRLKNFEMLSKLDVCLPHLTQAQHEDVVSLIKSHLSLFSDVPTRTNVLQHDIDVGDSPPIKQHPYRVNPNKRLRLQQQVTYMLENGIAEPSSSSWSSPCLLADKSDGSDRFCTDFRKVNGVTKPDCYPLPRVEDCVDHVGNATYVTKLDLLKGYWQVPLTPRAREISAFVTPGAFLQYTVMPFGVRNAPATFQRLVNIVLSGLSGCEAYLDDIVIYSNSWHEHIRQLKAVFTRLCDANLTLNLAKCEFGRATVEYLGKVVGQGQVKPVNSKIEAIRSFPAPGSRRELRRFLGMAGYYRCFCNNFSAVAAPLTDLLSPKTRFHWSESCQRAFDCVKALLAHAPVLAAPAFDRPFKLAVDASDAGAGAVLLQDGDDDVEHPVSYFSKKFNKHQRVYSTIEKEALALVLALKHFEVYVGSASAPVVVYTDHNPLVFINQMRNTNHRLMRWALFLQSFNIMIRHVKGRENVVADALSRCYGL</sequence>
<dbReference type="InterPro" id="IPR001584">
    <property type="entry name" value="Integrase_cat-core"/>
</dbReference>
<dbReference type="Proteomes" id="UP000472265">
    <property type="component" value="Chromosome 3"/>
</dbReference>
<evidence type="ECO:0000256" key="8">
    <source>
        <dbReference type="ARBA" id="ARBA00022918"/>
    </source>
</evidence>
<dbReference type="InterPro" id="IPR038269">
    <property type="entry name" value="SCAN_sf"/>
</dbReference>
<evidence type="ECO:0000256" key="3">
    <source>
        <dbReference type="ARBA" id="ARBA00022679"/>
    </source>
</evidence>
<feature type="domain" description="Reverse transcriptase" evidence="10">
    <location>
        <begin position="1162"/>
        <end position="1339"/>
    </location>
</feature>
<dbReference type="Gene3D" id="3.30.70.270">
    <property type="match status" value="2"/>
</dbReference>
<dbReference type="Pfam" id="PF17921">
    <property type="entry name" value="Integrase_H2C2"/>
    <property type="match status" value="1"/>
</dbReference>
<proteinExistence type="inferred from homology"/>
<dbReference type="GO" id="GO:0003964">
    <property type="term" value="F:RNA-directed DNA polymerase activity"/>
    <property type="evidence" value="ECO:0007669"/>
    <property type="project" value="UniProtKB-KW"/>
</dbReference>
<evidence type="ECO:0000259" key="10">
    <source>
        <dbReference type="PROSITE" id="PS50878"/>
    </source>
</evidence>
<dbReference type="PANTHER" id="PTHR37984">
    <property type="entry name" value="PROTEIN CBG26694"/>
    <property type="match status" value="1"/>
</dbReference>
<keyword evidence="3" id="KW-0808">Transferase</keyword>
<reference evidence="12" key="1">
    <citation type="submission" date="2021-04" db="EMBL/GenBank/DDBJ databases">
        <authorList>
            <consortium name="Wellcome Sanger Institute Data Sharing"/>
        </authorList>
    </citation>
    <scope>NUCLEOTIDE SEQUENCE [LARGE SCALE GENOMIC DNA]</scope>
</reference>
<dbReference type="GO" id="GO:0003676">
    <property type="term" value="F:nucleic acid binding"/>
    <property type="evidence" value="ECO:0007669"/>
    <property type="project" value="InterPro"/>
</dbReference>
<dbReference type="InterPro" id="IPR000477">
    <property type="entry name" value="RT_dom"/>
</dbReference>
<dbReference type="Gene3D" id="1.10.4020.10">
    <property type="entry name" value="DNA breaking-rejoining enzymes"/>
    <property type="match status" value="1"/>
</dbReference>
<protein>
    <recommendedName>
        <fullName evidence="9">Gypsy retrotransposon integrase-like protein 1</fullName>
        <ecNumber evidence="2">3.1.26.4</ecNumber>
    </recommendedName>
</protein>
<dbReference type="InterPro" id="IPR036397">
    <property type="entry name" value="RNaseH_sf"/>
</dbReference>
<dbReference type="PROSITE" id="PS50994">
    <property type="entry name" value="INTEGRASE"/>
    <property type="match status" value="1"/>
</dbReference>
<feature type="domain" description="Integrase catalytic" evidence="11">
    <location>
        <begin position="738"/>
        <end position="896"/>
    </location>
</feature>
<dbReference type="FunFam" id="3.10.20.370:FF:000001">
    <property type="entry name" value="Retrovirus-related Pol polyprotein from transposon 17.6-like protein"/>
    <property type="match status" value="1"/>
</dbReference>
<dbReference type="InterPro" id="IPR043502">
    <property type="entry name" value="DNA/RNA_pol_sf"/>
</dbReference>
<dbReference type="Ensembl" id="ENSSAUT00010025072.1">
    <property type="protein sequence ID" value="ENSSAUP00010023727.1"/>
    <property type="gene ID" value="ENSSAUG00010010433.1"/>
</dbReference>
<dbReference type="Gene3D" id="3.30.420.10">
    <property type="entry name" value="Ribonuclease H-like superfamily/Ribonuclease H"/>
    <property type="match status" value="1"/>
</dbReference>
<keyword evidence="13" id="KW-1185">Reference proteome</keyword>
<dbReference type="SUPFAM" id="SSF53098">
    <property type="entry name" value="Ribonuclease H-like"/>
    <property type="match status" value="1"/>
</dbReference>
<evidence type="ECO:0000256" key="2">
    <source>
        <dbReference type="ARBA" id="ARBA00012180"/>
    </source>
</evidence>
<dbReference type="GO" id="GO:0004523">
    <property type="term" value="F:RNA-DNA hybrid ribonuclease activity"/>
    <property type="evidence" value="ECO:0007669"/>
    <property type="project" value="UniProtKB-EC"/>
</dbReference>
<evidence type="ECO:0000256" key="9">
    <source>
        <dbReference type="ARBA" id="ARBA00039658"/>
    </source>
</evidence>
<evidence type="ECO:0000313" key="13">
    <source>
        <dbReference type="Proteomes" id="UP000472265"/>
    </source>
</evidence>
<dbReference type="InterPro" id="IPR041588">
    <property type="entry name" value="Integrase_H2C2"/>
</dbReference>
<reference evidence="12" key="3">
    <citation type="submission" date="2025-09" db="UniProtKB">
        <authorList>
            <consortium name="Ensembl"/>
        </authorList>
    </citation>
    <scope>IDENTIFICATION</scope>
</reference>
<dbReference type="Pfam" id="PF00665">
    <property type="entry name" value="rve"/>
    <property type="match status" value="1"/>
</dbReference>
<dbReference type="InterPro" id="IPR054465">
    <property type="entry name" value="Integrase_p58-like_C"/>
</dbReference>
<dbReference type="InterPro" id="IPR012337">
    <property type="entry name" value="RNaseH-like_sf"/>
</dbReference>
<evidence type="ECO:0000259" key="11">
    <source>
        <dbReference type="PROSITE" id="PS50994"/>
    </source>
</evidence>
<reference evidence="12" key="2">
    <citation type="submission" date="2025-08" db="UniProtKB">
        <authorList>
            <consortium name="Ensembl"/>
        </authorList>
    </citation>
    <scope>IDENTIFICATION</scope>
</reference>
<organism evidence="12 13">
    <name type="scientific">Sparus aurata</name>
    <name type="common">Gilthead sea bream</name>
    <dbReference type="NCBI Taxonomy" id="8175"/>
    <lineage>
        <taxon>Eukaryota</taxon>
        <taxon>Metazoa</taxon>
        <taxon>Chordata</taxon>
        <taxon>Craniata</taxon>
        <taxon>Vertebrata</taxon>
        <taxon>Euteleostomi</taxon>
        <taxon>Actinopterygii</taxon>
        <taxon>Neopterygii</taxon>
        <taxon>Teleostei</taxon>
        <taxon>Neoteleostei</taxon>
        <taxon>Acanthomorphata</taxon>
        <taxon>Eupercaria</taxon>
        <taxon>Spariformes</taxon>
        <taxon>Sparidae</taxon>
        <taxon>Sparus</taxon>
    </lineage>
</organism>
<dbReference type="EC" id="3.1.26.4" evidence="2"/>
<accession>A0A671VD50</accession>
<keyword evidence="7" id="KW-0378">Hydrolase</keyword>
<evidence type="ECO:0000256" key="4">
    <source>
        <dbReference type="ARBA" id="ARBA00022695"/>
    </source>
</evidence>
<dbReference type="InterPro" id="IPR003309">
    <property type="entry name" value="SCAN_dom"/>
</dbReference>
<comment type="similarity">
    <text evidence="1">Belongs to the beta type-B retroviral polymerase family. HERV class-II K(HML-2) pol subfamily.</text>
</comment>
<evidence type="ECO:0000256" key="7">
    <source>
        <dbReference type="ARBA" id="ARBA00022801"/>
    </source>
</evidence>
<evidence type="ECO:0000256" key="1">
    <source>
        <dbReference type="ARBA" id="ARBA00010879"/>
    </source>
</evidence>
<dbReference type="GO" id="GO:0015074">
    <property type="term" value="P:DNA integration"/>
    <property type="evidence" value="ECO:0007669"/>
    <property type="project" value="InterPro"/>
</dbReference>
<dbReference type="InterPro" id="IPR041373">
    <property type="entry name" value="RT_RNaseH"/>
</dbReference>
<keyword evidence="6" id="KW-0255">Endonuclease</keyword>
<keyword evidence="5" id="KW-0540">Nuclease</keyword>
<name>A0A671VD50_SPAAU</name>
<dbReference type="InterPro" id="IPR050951">
    <property type="entry name" value="Retrovirus_Pol_polyprotein"/>
</dbReference>
<dbReference type="InParanoid" id="A0A671VD50"/>
<evidence type="ECO:0000256" key="5">
    <source>
        <dbReference type="ARBA" id="ARBA00022722"/>
    </source>
</evidence>
<dbReference type="PANTHER" id="PTHR37984:SF5">
    <property type="entry name" value="PROTEIN NYNRIN-LIKE"/>
    <property type="match status" value="1"/>
</dbReference>
<evidence type="ECO:0000256" key="6">
    <source>
        <dbReference type="ARBA" id="ARBA00022759"/>
    </source>
</evidence>
<dbReference type="SUPFAM" id="SSF56672">
    <property type="entry name" value="DNA/RNA polymerases"/>
    <property type="match status" value="1"/>
</dbReference>
<dbReference type="FunFam" id="1.10.340.70:FF:000001">
    <property type="entry name" value="Retrovirus-related Pol polyprotein from transposon gypsy-like Protein"/>
    <property type="match status" value="1"/>
</dbReference>
<dbReference type="FunFam" id="3.30.70.270:FF:000020">
    <property type="entry name" value="Transposon Tf2-6 polyprotein-like Protein"/>
    <property type="match status" value="1"/>
</dbReference>
<dbReference type="CDD" id="cd01647">
    <property type="entry name" value="RT_LTR"/>
    <property type="match status" value="1"/>
</dbReference>
<dbReference type="SUPFAM" id="SSF47353">
    <property type="entry name" value="Retrovirus capsid dimerization domain-like"/>
    <property type="match status" value="1"/>
</dbReference>
<dbReference type="Pfam" id="PF22938">
    <property type="entry name" value="Integrase_p58_C"/>
    <property type="match status" value="1"/>
</dbReference>
<dbReference type="Gene3D" id="3.10.10.10">
    <property type="entry name" value="HIV Type 1 Reverse Transcriptase, subunit A, domain 1"/>
    <property type="match status" value="1"/>
</dbReference>
<dbReference type="Gene3D" id="1.10.340.70">
    <property type="match status" value="1"/>
</dbReference>
<dbReference type="FunFam" id="3.30.420.10:FF:000032">
    <property type="entry name" value="Retrovirus-related Pol polyprotein from transposon 297-like Protein"/>
    <property type="match status" value="1"/>
</dbReference>
<dbReference type="Pfam" id="PF02023">
    <property type="entry name" value="SCAN"/>
    <property type="match status" value="1"/>
</dbReference>
<keyword evidence="8" id="KW-0695">RNA-directed DNA polymerase</keyword>
<dbReference type="CDD" id="cd09274">
    <property type="entry name" value="RNase_HI_RT_Ty3"/>
    <property type="match status" value="1"/>
</dbReference>
<dbReference type="Pfam" id="PF00078">
    <property type="entry name" value="RVT_1"/>
    <property type="match status" value="1"/>
</dbReference>
<dbReference type="PROSITE" id="PS50878">
    <property type="entry name" value="RT_POL"/>
    <property type="match status" value="1"/>
</dbReference>
<evidence type="ECO:0000313" key="12">
    <source>
        <dbReference type="Ensembl" id="ENSSAUP00010023727.1"/>
    </source>
</evidence>
<dbReference type="Pfam" id="PF17917">
    <property type="entry name" value="RT_RNaseH"/>
    <property type="match status" value="1"/>
</dbReference>
<keyword evidence="4" id="KW-0548">Nucleotidyltransferase</keyword>